<accession>A0A5B7G2W5</accession>
<organism evidence="2 3">
    <name type="scientific">Portunus trituberculatus</name>
    <name type="common">Swimming crab</name>
    <name type="synonym">Neptunus trituberculatus</name>
    <dbReference type="NCBI Taxonomy" id="210409"/>
    <lineage>
        <taxon>Eukaryota</taxon>
        <taxon>Metazoa</taxon>
        <taxon>Ecdysozoa</taxon>
        <taxon>Arthropoda</taxon>
        <taxon>Crustacea</taxon>
        <taxon>Multicrustacea</taxon>
        <taxon>Malacostraca</taxon>
        <taxon>Eumalacostraca</taxon>
        <taxon>Eucarida</taxon>
        <taxon>Decapoda</taxon>
        <taxon>Pleocyemata</taxon>
        <taxon>Brachyura</taxon>
        <taxon>Eubrachyura</taxon>
        <taxon>Portunoidea</taxon>
        <taxon>Portunidae</taxon>
        <taxon>Portuninae</taxon>
        <taxon>Portunus</taxon>
    </lineage>
</organism>
<evidence type="ECO:0000313" key="2">
    <source>
        <dbReference type="EMBL" id="MPC51593.1"/>
    </source>
</evidence>
<name>A0A5B7G2W5_PORTR</name>
<keyword evidence="3" id="KW-1185">Reference proteome</keyword>
<evidence type="ECO:0000256" key="1">
    <source>
        <dbReference type="SAM" id="MobiDB-lite"/>
    </source>
</evidence>
<sequence>MQALSRHQPPQGPTQTHPSPRPAPSRRSHASCRNAHGEAATSGKVKPERRVPNAASQPLHISWPSSQAANGEHCQIVSTTKYSAIMSKFTPLKPLTRHAVAAEAVTLCGSAGVTAKHPIWPPLI</sequence>
<dbReference type="AlphaFoldDB" id="A0A5B7G2W5"/>
<reference evidence="2 3" key="1">
    <citation type="submission" date="2019-05" db="EMBL/GenBank/DDBJ databases">
        <title>Another draft genome of Portunus trituberculatus and its Hox gene families provides insights of decapod evolution.</title>
        <authorList>
            <person name="Jeong J.-H."/>
            <person name="Song I."/>
            <person name="Kim S."/>
            <person name="Choi T."/>
            <person name="Kim D."/>
            <person name="Ryu S."/>
            <person name="Kim W."/>
        </authorList>
    </citation>
    <scope>NUCLEOTIDE SEQUENCE [LARGE SCALE GENOMIC DNA]</scope>
    <source>
        <tissue evidence="2">Muscle</tissue>
    </source>
</reference>
<comment type="caution">
    <text evidence="2">The sequence shown here is derived from an EMBL/GenBank/DDBJ whole genome shotgun (WGS) entry which is preliminary data.</text>
</comment>
<feature type="region of interest" description="Disordered" evidence="1">
    <location>
        <begin position="1"/>
        <end position="70"/>
    </location>
</feature>
<feature type="compositionally biased region" description="Low complexity" evidence="1">
    <location>
        <begin position="7"/>
        <end position="18"/>
    </location>
</feature>
<proteinExistence type="predicted"/>
<gene>
    <name evidence="2" type="ORF">E2C01_045442</name>
</gene>
<dbReference type="EMBL" id="VSRR010010278">
    <property type="protein sequence ID" value="MPC51593.1"/>
    <property type="molecule type" value="Genomic_DNA"/>
</dbReference>
<dbReference type="Proteomes" id="UP000324222">
    <property type="component" value="Unassembled WGS sequence"/>
</dbReference>
<evidence type="ECO:0000313" key="3">
    <source>
        <dbReference type="Proteomes" id="UP000324222"/>
    </source>
</evidence>
<protein>
    <submittedName>
        <fullName evidence="2">Uncharacterized protein</fullName>
    </submittedName>
</protein>